<dbReference type="KEGG" id="marq:MARGE09_P2907"/>
<reference evidence="1 2" key="1">
    <citation type="journal article" date="2022" name="IScience">
        <title>An ultrasensitive nanofiber-based assay for enzymatic hydrolysis and deep-sea microbial degradation of cellulose.</title>
        <authorList>
            <person name="Tsudome M."/>
            <person name="Tachioka M."/>
            <person name="Miyazaki M."/>
            <person name="Uchimura K."/>
            <person name="Tsuda M."/>
            <person name="Takaki Y."/>
            <person name="Deguchi S."/>
        </authorList>
    </citation>
    <scope>NUCLEOTIDE SEQUENCE [LARGE SCALE GENOMIC DNA]</scope>
    <source>
        <strain evidence="1 2">GE09</strain>
    </source>
</reference>
<evidence type="ECO:0000313" key="1">
    <source>
        <dbReference type="EMBL" id="BCD98706.1"/>
    </source>
</evidence>
<gene>
    <name evidence="1" type="ORF">MARGE09_P2907</name>
</gene>
<accession>A0AAN1WJC5</accession>
<dbReference type="Proteomes" id="UP001320119">
    <property type="component" value="Chromosome"/>
</dbReference>
<organism evidence="1 2">
    <name type="scientific">Marinagarivorans cellulosilyticus</name>
    <dbReference type="NCBI Taxonomy" id="2721545"/>
    <lineage>
        <taxon>Bacteria</taxon>
        <taxon>Pseudomonadati</taxon>
        <taxon>Pseudomonadota</taxon>
        <taxon>Gammaproteobacteria</taxon>
        <taxon>Cellvibrionales</taxon>
        <taxon>Cellvibrionaceae</taxon>
        <taxon>Marinagarivorans</taxon>
    </lineage>
</organism>
<dbReference type="RefSeq" id="WP_236983226.1">
    <property type="nucleotide sequence ID" value="NZ_AP023086.1"/>
</dbReference>
<dbReference type="EMBL" id="AP023086">
    <property type="protein sequence ID" value="BCD98706.1"/>
    <property type="molecule type" value="Genomic_DNA"/>
</dbReference>
<keyword evidence="2" id="KW-1185">Reference proteome</keyword>
<protein>
    <recommendedName>
        <fullName evidence="3">Transcriptional regulator VspR</fullName>
    </recommendedName>
</protein>
<sequence length="195" mass="21916">MSTIQIKPELLHALSELQGDSFTVAVLTTYYLDRPESPHKSKKPARQFVYRNMVRLMKAGLMEKLPDDGGWPKYQLTQKFRSQYPILKKPASALSTLPPKAAPPVKALAKAKPKAKPKEIQPKKPVAALRERLSKHRSDMLCALGEAEEYESLCKELPEFSEEAQSLYAEARERSALLLGKIKALESLLSSNDLR</sequence>
<dbReference type="AlphaFoldDB" id="A0AAN1WJC5"/>
<proteinExistence type="predicted"/>
<evidence type="ECO:0008006" key="3">
    <source>
        <dbReference type="Google" id="ProtNLM"/>
    </source>
</evidence>
<name>A0AAN1WJC5_9GAMM</name>
<evidence type="ECO:0000313" key="2">
    <source>
        <dbReference type="Proteomes" id="UP001320119"/>
    </source>
</evidence>